<dbReference type="PRINTS" id="PR00081">
    <property type="entry name" value="GDHRDH"/>
</dbReference>
<organism evidence="1 2">
    <name type="scientific">Babesia ovis</name>
    <dbReference type="NCBI Taxonomy" id="5869"/>
    <lineage>
        <taxon>Eukaryota</taxon>
        <taxon>Sar</taxon>
        <taxon>Alveolata</taxon>
        <taxon>Apicomplexa</taxon>
        <taxon>Aconoidasida</taxon>
        <taxon>Piroplasmida</taxon>
        <taxon>Babesiidae</taxon>
        <taxon>Babesia</taxon>
    </lineage>
</organism>
<dbReference type="Gene3D" id="3.40.50.720">
    <property type="entry name" value="NAD(P)-binding Rossmann-like Domain"/>
    <property type="match status" value="1"/>
</dbReference>
<dbReference type="EMBL" id="BLIY01000010">
    <property type="protein sequence ID" value="GFE54188.1"/>
    <property type="molecule type" value="Genomic_DNA"/>
</dbReference>
<evidence type="ECO:0000313" key="2">
    <source>
        <dbReference type="Proteomes" id="UP001057455"/>
    </source>
</evidence>
<dbReference type="InterPro" id="IPR002347">
    <property type="entry name" value="SDR_fam"/>
</dbReference>
<dbReference type="GO" id="GO:0008202">
    <property type="term" value="P:steroid metabolic process"/>
    <property type="evidence" value="ECO:0007669"/>
    <property type="project" value="TreeGrafter"/>
</dbReference>
<protein>
    <submittedName>
        <fullName evidence="1">Short-chain dehydrogenase</fullName>
    </submittedName>
</protein>
<dbReference type="SUPFAM" id="SSF51735">
    <property type="entry name" value="NAD(P)-binding Rossmann-fold domains"/>
    <property type="match status" value="1"/>
</dbReference>
<dbReference type="InterPro" id="IPR036291">
    <property type="entry name" value="NAD(P)-bd_dom_sf"/>
</dbReference>
<reference evidence="1" key="1">
    <citation type="submission" date="2019-12" db="EMBL/GenBank/DDBJ databases">
        <title>Genome sequence of Babesia ovis.</title>
        <authorList>
            <person name="Yamagishi J."/>
            <person name="Sevinc F."/>
            <person name="Xuan X."/>
        </authorList>
    </citation>
    <scope>NUCLEOTIDE SEQUENCE</scope>
    <source>
        <strain evidence="1">Selcuk</strain>
    </source>
</reference>
<accession>A0A9W5TAC4</accession>
<dbReference type="PROSITE" id="PS00061">
    <property type="entry name" value="ADH_SHORT"/>
    <property type="match status" value="1"/>
</dbReference>
<comment type="caution">
    <text evidence="1">The sequence shown here is derived from an EMBL/GenBank/DDBJ whole genome shotgun (WGS) entry which is preliminary data.</text>
</comment>
<evidence type="ECO:0000313" key="1">
    <source>
        <dbReference type="EMBL" id="GFE54188.1"/>
    </source>
</evidence>
<dbReference type="PANTHER" id="PTHR43313:SF1">
    <property type="entry name" value="3BETA-HYDROXYSTEROID DEHYDROGENASE DHS-16"/>
    <property type="match status" value="1"/>
</dbReference>
<dbReference type="OrthoDB" id="1274115at2759"/>
<dbReference type="InterPro" id="IPR020904">
    <property type="entry name" value="Sc_DH/Rdtase_CS"/>
</dbReference>
<dbReference type="GO" id="GO:0016491">
    <property type="term" value="F:oxidoreductase activity"/>
    <property type="evidence" value="ECO:0007669"/>
    <property type="project" value="TreeGrafter"/>
</dbReference>
<keyword evidence="2" id="KW-1185">Reference proteome</keyword>
<dbReference type="Pfam" id="PF00106">
    <property type="entry name" value="adh_short"/>
    <property type="match status" value="1"/>
</dbReference>
<dbReference type="AlphaFoldDB" id="A0A9W5TAC4"/>
<dbReference type="PANTHER" id="PTHR43313">
    <property type="entry name" value="SHORT-CHAIN DEHYDROGENASE/REDUCTASE FAMILY 9C"/>
    <property type="match status" value="1"/>
</dbReference>
<name>A0A9W5TAC4_BABOV</name>
<gene>
    <name evidence="1" type="ORF">BaOVIS_015920</name>
</gene>
<dbReference type="Proteomes" id="UP001057455">
    <property type="component" value="Unassembled WGS sequence"/>
</dbReference>
<sequence length="323" mass="35792">MVKGSVLVTGCDSGLGLALLCKTTAGQNVAASVIEGRNIDILSCRSDCHGGLCLLDKGATYVLDITRLDEVEGFREVLEDKLNNGDLPPLYSIVNNAGIWRFGLTTEAFKSRERRKVAVETWREVLDVNLIGTLQITLALGNLLKSNSNNFAPRIFFISSVLDSHSLPGQGAYVASKFAICGLHETLCHELDGNIIPIIVKPGALKNTKLFNRDLNVEEPVDVYSDGDEDIIKASYRLLLKTGGDCRVVAQTVLYGLEQKYPKYEYSNFVGAIPFKIADYVPRVAFVKLVKLVLQNLALLYFPVRRLFKLVWYKTWGKSRNAD</sequence>
<proteinExistence type="predicted"/>